<gene>
    <name evidence="2" type="ORF">NCTC13533_03307</name>
</gene>
<sequence>MGTFVMSLKAYFLYFCLNFIEKIMRKVLAIAFIGSLLVVNCSKKPDQTLQDSNTMLEEPETTTVVDSTAKKAAPAAATTPAPATPEAAKTDSTAAKK</sequence>
<protein>
    <submittedName>
        <fullName evidence="2">Uncharacterized protein</fullName>
    </submittedName>
</protein>
<feature type="compositionally biased region" description="Polar residues" evidence="1">
    <location>
        <begin position="48"/>
        <end position="66"/>
    </location>
</feature>
<reference evidence="2 3" key="1">
    <citation type="submission" date="2018-06" db="EMBL/GenBank/DDBJ databases">
        <authorList>
            <consortium name="Pathogen Informatics"/>
            <person name="Doyle S."/>
        </authorList>
    </citation>
    <scope>NUCLEOTIDE SEQUENCE [LARGE SCALE GENOMIC DNA]</scope>
    <source>
        <strain evidence="2 3">NCTC13533</strain>
    </source>
</reference>
<dbReference type="Proteomes" id="UP000255224">
    <property type="component" value="Unassembled WGS sequence"/>
</dbReference>
<name>A0A376E5A4_CHRCU</name>
<evidence type="ECO:0000313" key="3">
    <source>
        <dbReference type="Proteomes" id="UP000255224"/>
    </source>
</evidence>
<proteinExistence type="predicted"/>
<feature type="region of interest" description="Disordered" evidence="1">
    <location>
        <begin position="48"/>
        <end position="97"/>
    </location>
</feature>
<evidence type="ECO:0000256" key="1">
    <source>
        <dbReference type="SAM" id="MobiDB-lite"/>
    </source>
</evidence>
<dbReference type="EMBL" id="UFVQ01000003">
    <property type="protein sequence ID" value="STD02534.1"/>
    <property type="molecule type" value="Genomic_DNA"/>
</dbReference>
<feature type="compositionally biased region" description="Low complexity" evidence="1">
    <location>
        <begin position="70"/>
        <end position="87"/>
    </location>
</feature>
<accession>A0A376E5A4</accession>
<organism evidence="2 3">
    <name type="scientific">Chryseobacterium carnipullorum</name>
    <dbReference type="NCBI Taxonomy" id="1124835"/>
    <lineage>
        <taxon>Bacteria</taxon>
        <taxon>Pseudomonadati</taxon>
        <taxon>Bacteroidota</taxon>
        <taxon>Flavobacteriia</taxon>
        <taxon>Flavobacteriales</taxon>
        <taxon>Weeksellaceae</taxon>
        <taxon>Chryseobacterium group</taxon>
        <taxon>Chryseobacterium</taxon>
    </lineage>
</organism>
<dbReference type="AlphaFoldDB" id="A0A376E5A4"/>
<dbReference type="STRING" id="297244.SAMN05421639_102172"/>
<evidence type="ECO:0000313" key="2">
    <source>
        <dbReference type="EMBL" id="STD02534.1"/>
    </source>
</evidence>